<dbReference type="PANTHER" id="PTHR42085">
    <property type="entry name" value="F-BOX DOMAIN-CONTAINING PROTEIN"/>
    <property type="match status" value="1"/>
</dbReference>
<proteinExistence type="predicted"/>
<protein>
    <recommendedName>
        <fullName evidence="2">F-box domain-containing protein</fullName>
    </recommendedName>
</protein>
<sequence length="301" mass="34629">MGKKRGAPEDEGKASRKKHKVESAPGTAAKEEVEDKPVVNPHQDQVFRFMDLPGELRNRIYEYAAEYAYRCFPPIFARKKNIKPRRAPTEHTALRLPHIGLTQANSQMRSEFRPMWLSTHKIPLAAMESYLKAFFPPAKSKASPEARERLNGQFSTSNALRVWIRKSEINDVDITKLIRHALRFPDASITFHALSDGEPEILASLQDLLSNKTDRWINGLRGKKIKQVRLHFIPGRSPCLEVQVNDRFATKWMREDWMNKWMAPGTTTSQWDRQKPEGYDESLGLGEVAKVWRITFVVAYS</sequence>
<evidence type="ECO:0000259" key="2">
    <source>
        <dbReference type="Pfam" id="PF13013"/>
    </source>
</evidence>
<accession>A0A6A5QEF9</accession>
<dbReference type="AlphaFoldDB" id="A0A6A5QEF9"/>
<dbReference type="Proteomes" id="UP000800096">
    <property type="component" value="Unassembled WGS sequence"/>
</dbReference>
<dbReference type="PANTHER" id="PTHR42085:SF1">
    <property type="entry name" value="F-BOX DOMAIN-CONTAINING PROTEIN"/>
    <property type="match status" value="1"/>
</dbReference>
<evidence type="ECO:0000256" key="1">
    <source>
        <dbReference type="SAM" id="MobiDB-lite"/>
    </source>
</evidence>
<evidence type="ECO:0000313" key="4">
    <source>
        <dbReference type="Proteomes" id="UP000800096"/>
    </source>
</evidence>
<gene>
    <name evidence="3" type="ORF">BDU57DRAFT_581743</name>
</gene>
<feature type="region of interest" description="Disordered" evidence="1">
    <location>
        <begin position="1"/>
        <end position="35"/>
    </location>
</feature>
<evidence type="ECO:0000313" key="3">
    <source>
        <dbReference type="EMBL" id="KAF1913200.1"/>
    </source>
</evidence>
<dbReference type="InterPro" id="IPR001810">
    <property type="entry name" value="F-box_dom"/>
</dbReference>
<feature type="compositionally biased region" description="Basic and acidic residues" evidence="1">
    <location>
        <begin position="1"/>
        <end position="14"/>
    </location>
</feature>
<feature type="domain" description="F-box" evidence="2">
    <location>
        <begin position="41"/>
        <end position="122"/>
    </location>
</feature>
<name>A0A6A5QEF9_AMPQU</name>
<dbReference type="Pfam" id="PF13013">
    <property type="entry name" value="F-box-like_2"/>
    <property type="match status" value="1"/>
</dbReference>
<organism evidence="3 4">
    <name type="scientific">Ampelomyces quisqualis</name>
    <name type="common">Powdery mildew agent</name>
    <dbReference type="NCBI Taxonomy" id="50730"/>
    <lineage>
        <taxon>Eukaryota</taxon>
        <taxon>Fungi</taxon>
        <taxon>Dikarya</taxon>
        <taxon>Ascomycota</taxon>
        <taxon>Pezizomycotina</taxon>
        <taxon>Dothideomycetes</taxon>
        <taxon>Pleosporomycetidae</taxon>
        <taxon>Pleosporales</taxon>
        <taxon>Pleosporineae</taxon>
        <taxon>Phaeosphaeriaceae</taxon>
        <taxon>Ampelomyces</taxon>
    </lineage>
</organism>
<reference evidence="3" key="1">
    <citation type="journal article" date="2020" name="Stud. Mycol.">
        <title>101 Dothideomycetes genomes: a test case for predicting lifestyles and emergence of pathogens.</title>
        <authorList>
            <person name="Haridas S."/>
            <person name="Albert R."/>
            <person name="Binder M."/>
            <person name="Bloem J."/>
            <person name="Labutti K."/>
            <person name="Salamov A."/>
            <person name="Andreopoulos B."/>
            <person name="Baker S."/>
            <person name="Barry K."/>
            <person name="Bills G."/>
            <person name="Bluhm B."/>
            <person name="Cannon C."/>
            <person name="Castanera R."/>
            <person name="Culley D."/>
            <person name="Daum C."/>
            <person name="Ezra D."/>
            <person name="Gonzalez J."/>
            <person name="Henrissat B."/>
            <person name="Kuo A."/>
            <person name="Liang C."/>
            <person name="Lipzen A."/>
            <person name="Lutzoni F."/>
            <person name="Magnuson J."/>
            <person name="Mondo S."/>
            <person name="Nolan M."/>
            <person name="Ohm R."/>
            <person name="Pangilinan J."/>
            <person name="Park H.-J."/>
            <person name="Ramirez L."/>
            <person name="Alfaro M."/>
            <person name="Sun H."/>
            <person name="Tritt A."/>
            <person name="Yoshinaga Y."/>
            <person name="Zwiers L.-H."/>
            <person name="Turgeon B."/>
            <person name="Goodwin S."/>
            <person name="Spatafora J."/>
            <person name="Crous P."/>
            <person name="Grigoriev I."/>
        </authorList>
    </citation>
    <scope>NUCLEOTIDE SEQUENCE</scope>
    <source>
        <strain evidence="3">HMLAC05119</strain>
    </source>
</reference>
<dbReference type="OrthoDB" id="3801343at2759"/>
<dbReference type="EMBL" id="ML979139">
    <property type="protein sequence ID" value="KAF1913200.1"/>
    <property type="molecule type" value="Genomic_DNA"/>
</dbReference>
<keyword evidence="4" id="KW-1185">Reference proteome</keyword>
<dbReference type="InterPro" id="IPR038883">
    <property type="entry name" value="AN11006-like"/>
</dbReference>